<organism evidence="2">
    <name type="scientific">marine sediment metagenome</name>
    <dbReference type="NCBI Taxonomy" id="412755"/>
    <lineage>
        <taxon>unclassified sequences</taxon>
        <taxon>metagenomes</taxon>
        <taxon>ecological metagenomes</taxon>
    </lineage>
</organism>
<dbReference type="AlphaFoldDB" id="X1NHQ3"/>
<comment type="caution">
    <text evidence="2">The sequence shown here is derived from an EMBL/GenBank/DDBJ whole genome shotgun (WGS) entry which is preliminary data.</text>
</comment>
<dbReference type="EMBL" id="BARV01030631">
    <property type="protein sequence ID" value="GAI43537.1"/>
    <property type="molecule type" value="Genomic_DNA"/>
</dbReference>
<feature type="non-terminal residue" evidence="2">
    <location>
        <position position="55"/>
    </location>
</feature>
<dbReference type="InterPro" id="IPR007392">
    <property type="entry name" value="GD_AH_second"/>
</dbReference>
<sequence length="55" mass="5874">MEFLGYPRKDGLAGTRNHIGVISSVACSSDPAIWIASEVSNCVPFTHRQACGLIP</sequence>
<dbReference type="GO" id="GO:0016829">
    <property type="term" value="F:lyase activity"/>
    <property type="evidence" value="ECO:0007669"/>
    <property type="project" value="InterPro"/>
</dbReference>
<accession>X1NHQ3</accession>
<gene>
    <name evidence="2" type="ORF">S06H3_48625</name>
</gene>
<dbReference type="Pfam" id="PF04295">
    <property type="entry name" value="GD_AH_second"/>
    <property type="match status" value="1"/>
</dbReference>
<evidence type="ECO:0000259" key="1">
    <source>
        <dbReference type="Pfam" id="PF04295"/>
    </source>
</evidence>
<evidence type="ECO:0000313" key="2">
    <source>
        <dbReference type="EMBL" id="GAI43537.1"/>
    </source>
</evidence>
<protein>
    <recommendedName>
        <fullName evidence="1">D-galactarate/Altronate dehydratase second domain-containing protein</fullName>
    </recommendedName>
</protein>
<name>X1NHQ3_9ZZZZ</name>
<feature type="domain" description="D-galactarate/Altronate dehydratase second" evidence="1">
    <location>
        <begin position="5"/>
        <end position="53"/>
    </location>
</feature>
<proteinExistence type="predicted"/>
<reference evidence="2" key="1">
    <citation type="journal article" date="2014" name="Front. Microbiol.">
        <title>High frequency of phylogenetically diverse reductive dehalogenase-homologous genes in deep subseafloor sedimentary metagenomes.</title>
        <authorList>
            <person name="Kawai M."/>
            <person name="Futagami T."/>
            <person name="Toyoda A."/>
            <person name="Takaki Y."/>
            <person name="Nishi S."/>
            <person name="Hori S."/>
            <person name="Arai W."/>
            <person name="Tsubouchi T."/>
            <person name="Morono Y."/>
            <person name="Uchiyama I."/>
            <person name="Ito T."/>
            <person name="Fujiyama A."/>
            <person name="Inagaki F."/>
            <person name="Takami H."/>
        </authorList>
    </citation>
    <scope>NUCLEOTIDE SEQUENCE</scope>
    <source>
        <strain evidence="2">Expedition CK06-06</strain>
    </source>
</reference>